<reference evidence="3" key="1">
    <citation type="submission" date="2020-07" db="EMBL/GenBank/DDBJ databases">
        <title>A new Micromonospora strain with potent antibiotic activity isolated from the microbiome of a mid-Atlantic deep-sea sponge.</title>
        <authorList>
            <person name="Back C.R."/>
            <person name="Stennett H.L."/>
            <person name="Williams S.E."/>
            <person name="Wang L."/>
            <person name="Ojeda Gomez J."/>
            <person name="Abdulle O.M."/>
            <person name="Duffy T."/>
            <person name="Hendry K.R."/>
            <person name="Powell D."/>
            <person name="Stach J.E."/>
            <person name="Essex-Lopresti A.E."/>
            <person name="Willis C.L."/>
            <person name="Curnow P."/>
            <person name="Race P.R."/>
        </authorList>
    </citation>
    <scope>NUCLEOTIDE SEQUENCE [LARGE SCALE GENOMIC DNA]</scope>
    <source>
        <strain evidence="3">28ISP2-46</strain>
    </source>
</reference>
<organism evidence="2 3">
    <name type="scientific">Micromonospora robiginosa</name>
    <dbReference type="NCBI Taxonomy" id="2749844"/>
    <lineage>
        <taxon>Bacteria</taxon>
        <taxon>Bacillati</taxon>
        <taxon>Actinomycetota</taxon>
        <taxon>Actinomycetes</taxon>
        <taxon>Micromonosporales</taxon>
        <taxon>Micromonosporaceae</taxon>
        <taxon>Micromonospora</taxon>
    </lineage>
</organism>
<name>A0A7L6B5T0_9ACTN</name>
<dbReference type="Proteomes" id="UP000510844">
    <property type="component" value="Chromosome"/>
</dbReference>
<feature type="domain" description="Glyoxalase-like" evidence="1">
    <location>
        <begin position="102"/>
        <end position="202"/>
    </location>
</feature>
<evidence type="ECO:0000313" key="2">
    <source>
        <dbReference type="EMBL" id="QLQ37307.1"/>
    </source>
</evidence>
<sequence>MTAQITAGQFHAADGVEDWRCLYHAVSARFRTGSLAEGVALADGIGQLAGETEQRYVSVDLRHDGVTVSLSRRDVELARRISAVARALGIPADPTAVQLVNVTLDVLVGARVLPFWRALLGYRAVGDDYLGDPARRGPGLGLQQMDAARPHRNRMHLDVAVPHDQAEARIAAALAAGGHLVSDAHAPMWWVLADAEGNEACVATWVGRDQRRSDTAGPVITDP</sequence>
<dbReference type="Gene3D" id="3.10.180.10">
    <property type="entry name" value="2,3-Dihydroxybiphenyl 1,2-Dioxygenase, domain 1"/>
    <property type="match status" value="1"/>
</dbReference>
<dbReference type="EMBL" id="CP059322">
    <property type="protein sequence ID" value="QLQ37307.1"/>
    <property type="molecule type" value="Genomic_DNA"/>
</dbReference>
<proteinExistence type="predicted"/>
<evidence type="ECO:0000259" key="1">
    <source>
        <dbReference type="Pfam" id="PF18029"/>
    </source>
</evidence>
<dbReference type="Pfam" id="PF18029">
    <property type="entry name" value="Glyoxalase_6"/>
    <property type="match status" value="1"/>
</dbReference>
<accession>A0A7L6B5T0</accession>
<protein>
    <submittedName>
        <fullName evidence="2">VOC family protein</fullName>
    </submittedName>
</protein>
<dbReference type="KEGG" id="mfeu:H1D33_29515"/>
<dbReference type="RefSeq" id="WP_181569796.1">
    <property type="nucleotide sequence ID" value="NZ_CP059322.2"/>
</dbReference>
<dbReference type="AlphaFoldDB" id="A0A7L6B5T0"/>
<keyword evidence="3" id="KW-1185">Reference proteome</keyword>
<dbReference type="InterPro" id="IPR041581">
    <property type="entry name" value="Glyoxalase_6"/>
</dbReference>
<dbReference type="PANTHER" id="PTHR35908:SF1">
    <property type="entry name" value="CONSERVED PROTEIN"/>
    <property type="match status" value="1"/>
</dbReference>
<dbReference type="InterPro" id="IPR029068">
    <property type="entry name" value="Glyas_Bleomycin-R_OHBP_Dase"/>
</dbReference>
<dbReference type="PANTHER" id="PTHR35908">
    <property type="entry name" value="HYPOTHETICAL FUSION PROTEIN"/>
    <property type="match status" value="1"/>
</dbReference>
<reference evidence="2 3" key="2">
    <citation type="journal article" date="2021" name="Mar. Drugs">
        <title>A New Micromonospora Strain with Antibiotic Activity Isolated from the Microbiome of a Mid-Atlantic Deep-Sea Sponge.</title>
        <authorList>
            <person name="Back C.R."/>
            <person name="Stennett H.L."/>
            <person name="Williams S.E."/>
            <person name="Wang L."/>
            <person name="Ojeda Gomez J."/>
            <person name="Abdulle O.M."/>
            <person name="Duffy T."/>
            <person name="Neal C."/>
            <person name="Mantell J."/>
            <person name="Jepson M.A."/>
            <person name="Hendry K.R."/>
            <person name="Powell D."/>
            <person name="Stach J.E.M."/>
            <person name="Essex-Lopresti A.E."/>
            <person name="Willis C.L."/>
            <person name="Curnow P."/>
            <person name="Race P.R."/>
        </authorList>
    </citation>
    <scope>NUCLEOTIDE SEQUENCE [LARGE SCALE GENOMIC DNA]</scope>
    <source>
        <strain evidence="2 3">28ISP2-46</strain>
    </source>
</reference>
<evidence type="ECO:0000313" key="3">
    <source>
        <dbReference type="Proteomes" id="UP000510844"/>
    </source>
</evidence>
<gene>
    <name evidence="2" type="ORF">H1D33_29515</name>
</gene>
<dbReference type="SUPFAM" id="SSF54593">
    <property type="entry name" value="Glyoxalase/Bleomycin resistance protein/Dihydroxybiphenyl dioxygenase"/>
    <property type="match status" value="1"/>
</dbReference>